<name>A0ACB6ZMU0_THEGA</name>
<protein>
    <submittedName>
        <fullName evidence="1">Uncharacterized protein</fullName>
    </submittedName>
</protein>
<reference evidence="1" key="1">
    <citation type="submission" date="2019-10" db="EMBL/GenBank/DDBJ databases">
        <authorList>
            <consortium name="DOE Joint Genome Institute"/>
            <person name="Kuo A."/>
            <person name="Miyauchi S."/>
            <person name="Kiss E."/>
            <person name="Drula E."/>
            <person name="Kohler A."/>
            <person name="Sanchez-Garcia M."/>
            <person name="Andreopoulos B."/>
            <person name="Barry K.W."/>
            <person name="Bonito G."/>
            <person name="Buee M."/>
            <person name="Carver A."/>
            <person name="Chen C."/>
            <person name="Cichocki N."/>
            <person name="Clum A."/>
            <person name="Culley D."/>
            <person name="Crous P.W."/>
            <person name="Fauchery L."/>
            <person name="Girlanda M."/>
            <person name="Hayes R."/>
            <person name="Keri Z."/>
            <person name="Labutti K."/>
            <person name="Lipzen A."/>
            <person name="Lombard V."/>
            <person name="Magnuson J."/>
            <person name="Maillard F."/>
            <person name="Morin E."/>
            <person name="Murat C."/>
            <person name="Nolan M."/>
            <person name="Ohm R."/>
            <person name="Pangilinan J."/>
            <person name="Pereira M."/>
            <person name="Perotto S."/>
            <person name="Peter M."/>
            <person name="Riley R."/>
            <person name="Sitrit Y."/>
            <person name="Stielow B."/>
            <person name="Szollosi G."/>
            <person name="Zifcakova L."/>
            <person name="Stursova M."/>
            <person name="Spatafora J.W."/>
            <person name="Tedersoo L."/>
            <person name="Vaario L.-M."/>
            <person name="Yamada A."/>
            <person name="Yan M."/>
            <person name="Wang P."/>
            <person name="Xu J."/>
            <person name="Bruns T."/>
            <person name="Baldrian P."/>
            <person name="Vilgalys R."/>
            <person name="Henrissat B."/>
            <person name="Grigoriev I.V."/>
            <person name="Hibbett D."/>
            <person name="Nagy L.G."/>
            <person name="Martin F.M."/>
        </authorList>
    </citation>
    <scope>NUCLEOTIDE SEQUENCE</scope>
    <source>
        <strain evidence="1">P2</strain>
    </source>
</reference>
<sequence length="129" mass="14620">MSAMERAKSESEVSMKDVDNEGDDYEEEDDEPEAEHTEDEMEVDEDDEPWEEGDEDLTGLLLAEPSEDDDDDDEYRGYTYVLHANVLATDAEDDLKSTPPNSVGTELSTLNRNLFIAQELTVLVLWVNQ</sequence>
<gene>
    <name evidence="1" type="ORF">BDM02DRAFT_3185309</name>
</gene>
<comment type="caution">
    <text evidence="1">The sequence shown here is derived from an EMBL/GenBank/DDBJ whole genome shotgun (WGS) entry which is preliminary data.</text>
</comment>
<keyword evidence="2" id="KW-1185">Reference proteome</keyword>
<evidence type="ECO:0000313" key="1">
    <source>
        <dbReference type="EMBL" id="KAF9650461.1"/>
    </source>
</evidence>
<evidence type="ECO:0000313" key="2">
    <source>
        <dbReference type="Proteomes" id="UP000886501"/>
    </source>
</evidence>
<proteinExistence type="predicted"/>
<reference evidence="1" key="2">
    <citation type="journal article" date="2020" name="Nat. Commun.">
        <title>Large-scale genome sequencing of mycorrhizal fungi provides insights into the early evolution of symbiotic traits.</title>
        <authorList>
            <person name="Miyauchi S."/>
            <person name="Kiss E."/>
            <person name="Kuo A."/>
            <person name="Drula E."/>
            <person name="Kohler A."/>
            <person name="Sanchez-Garcia M."/>
            <person name="Morin E."/>
            <person name="Andreopoulos B."/>
            <person name="Barry K.W."/>
            <person name="Bonito G."/>
            <person name="Buee M."/>
            <person name="Carver A."/>
            <person name="Chen C."/>
            <person name="Cichocki N."/>
            <person name="Clum A."/>
            <person name="Culley D."/>
            <person name="Crous P.W."/>
            <person name="Fauchery L."/>
            <person name="Girlanda M."/>
            <person name="Hayes R.D."/>
            <person name="Keri Z."/>
            <person name="LaButti K."/>
            <person name="Lipzen A."/>
            <person name="Lombard V."/>
            <person name="Magnuson J."/>
            <person name="Maillard F."/>
            <person name="Murat C."/>
            <person name="Nolan M."/>
            <person name="Ohm R.A."/>
            <person name="Pangilinan J."/>
            <person name="Pereira M.F."/>
            <person name="Perotto S."/>
            <person name="Peter M."/>
            <person name="Pfister S."/>
            <person name="Riley R."/>
            <person name="Sitrit Y."/>
            <person name="Stielow J.B."/>
            <person name="Szollosi G."/>
            <person name="Zifcakova L."/>
            <person name="Stursova M."/>
            <person name="Spatafora J.W."/>
            <person name="Tedersoo L."/>
            <person name="Vaario L.M."/>
            <person name="Yamada A."/>
            <person name="Yan M."/>
            <person name="Wang P."/>
            <person name="Xu J."/>
            <person name="Bruns T."/>
            <person name="Baldrian P."/>
            <person name="Vilgalys R."/>
            <person name="Dunand C."/>
            <person name="Henrissat B."/>
            <person name="Grigoriev I.V."/>
            <person name="Hibbett D."/>
            <person name="Nagy L.G."/>
            <person name="Martin F.M."/>
        </authorList>
    </citation>
    <scope>NUCLEOTIDE SEQUENCE</scope>
    <source>
        <strain evidence="1">P2</strain>
    </source>
</reference>
<dbReference type="EMBL" id="MU117984">
    <property type="protein sequence ID" value="KAF9650461.1"/>
    <property type="molecule type" value="Genomic_DNA"/>
</dbReference>
<dbReference type="Proteomes" id="UP000886501">
    <property type="component" value="Unassembled WGS sequence"/>
</dbReference>
<accession>A0ACB6ZMU0</accession>
<organism evidence="1 2">
    <name type="scientific">Thelephora ganbajun</name>
    <name type="common">Ganba fungus</name>
    <dbReference type="NCBI Taxonomy" id="370292"/>
    <lineage>
        <taxon>Eukaryota</taxon>
        <taxon>Fungi</taxon>
        <taxon>Dikarya</taxon>
        <taxon>Basidiomycota</taxon>
        <taxon>Agaricomycotina</taxon>
        <taxon>Agaricomycetes</taxon>
        <taxon>Thelephorales</taxon>
        <taxon>Thelephoraceae</taxon>
        <taxon>Thelephora</taxon>
    </lineage>
</organism>